<comment type="caution">
    <text evidence="1">The sequence shown here is derived from an EMBL/GenBank/DDBJ whole genome shotgun (WGS) entry which is preliminary data.</text>
</comment>
<organism evidence="1 2">
    <name type="scientific">Inconstantimicrobium mannanitabidum</name>
    <dbReference type="NCBI Taxonomy" id="1604901"/>
    <lineage>
        <taxon>Bacteria</taxon>
        <taxon>Bacillati</taxon>
        <taxon>Bacillota</taxon>
        <taxon>Clostridia</taxon>
        <taxon>Eubacteriales</taxon>
        <taxon>Clostridiaceae</taxon>
        <taxon>Inconstantimicrobium</taxon>
    </lineage>
</organism>
<reference evidence="1" key="1">
    <citation type="journal article" date="2025" name="Int. J. Syst. Evol. Microbiol.">
        <title>Inconstantimicrobium mannanitabidum sp. nov., a novel member of the family Clostridiaceae isolated from anoxic soil under the treatment of reductive soil disinfestation.</title>
        <authorList>
            <person name="Ueki A."/>
            <person name="Tonouchi A."/>
            <person name="Honma S."/>
            <person name="Kaku N."/>
            <person name="Ueki K."/>
        </authorList>
    </citation>
    <scope>NUCLEOTIDE SEQUENCE</scope>
    <source>
        <strain evidence="1">TW13</strain>
    </source>
</reference>
<dbReference type="Proteomes" id="UP001058074">
    <property type="component" value="Unassembled WGS sequence"/>
</dbReference>
<evidence type="ECO:0000313" key="2">
    <source>
        <dbReference type="Proteomes" id="UP001058074"/>
    </source>
</evidence>
<sequence>MKRKKLMLLSTVLIISVFTVLGIYCVKSQVYGEVDISKADIQGDLVKPSAQSGVEDKTGNVKEVVVSNVKSQSKEIDNKQLSVSSVKEIEMNKQQYIRGWYGNDSILAAEDINSTKLTIRNLVNGTNRTIDISNIGKDSSIVDYKDKKLVIFDTNNYSILNLESGKTLKIIKVGTTKINPMFVGVKGEYVLADNGKNFVLISSATGEKTVINQAGLEDYCVSGIQGFPYVTIGIDGDTYYFSKGNAIYKGSLKNPSKNAILTRVPNTECINSLALIKGQDTLLVSYYKSDNLNIGVVATVNLSNNSISSLGNISLGSTNDASTINMKNENLNKIIYEEKAPKSGITQIYISELKENKLTKTKNILSKEFDVKSGQWQAMWNQDGTRVFVSIYNNNGYKNYLVSLGR</sequence>
<keyword evidence="2" id="KW-1185">Reference proteome</keyword>
<evidence type="ECO:0000313" key="1">
    <source>
        <dbReference type="EMBL" id="GKX66026.1"/>
    </source>
</evidence>
<name>A0ACB5RAE9_9CLOT</name>
<proteinExistence type="predicted"/>
<dbReference type="EMBL" id="BROD01000001">
    <property type="protein sequence ID" value="GKX66026.1"/>
    <property type="molecule type" value="Genomic_DNA"/>
</dbReference>
<protein>
    <submittedName>
        <fullName evidence="1">Uncharacterized protein</fullName>
    </submittedName>
</protein>
<gene>
    <name evidence="1" type="ORF">rsdtw13_12840</name>
</gene>
<accession>A0ACB5RAE9</accession>